<accession>A0A8T2IMH6</accession>
<dbReference type="OrthoDB" id="9451331at2759"/>
<organism evidence="3 4">
    <name type="scientific">Hymenochirus boettgeri</name>
    <name type="common">Congo dwarf clawed frog</name>
    <dbReference type="NCBI Taxonomy" id="247094"/>
    <lineage>
        <taxon>Eukaryota</taxon>
        <taxon>Metazoa</taxon>
        <taxon>Chordata</taxon>
        <taxon>Craniata</taxon>
        <taxon>Vertebrata</taxon>
        <taxon>Euteleostomi</taxon>
        <taxon>Amphibia</taxon>
        <taxon>Batrachia</taxon>
        <taxon>Anura</taxon>
        <taxon>Pipoidea</taxon>
        <taxon>Pipidae</taxon>
        <taxon>Pipinae</taxon>
        <taxon>Hymenochirus</taxon>
    </lineage>
</organism>
<dbReference type="PANTHER" id="PTHR22426:SF1">
    <property type="entry name" value="LYSINE-RICH NUCLEOLAR PROTEIN 1"/>
    <property type="match status" value="1"/>
</dbReference>
<sequence length="490" mass="55566">MVTDNVAYNTNANDSNVKKKKKKTKQLESNGTSEKQSNLQKKVKTKKKNDVSDEEDISLPVLETDSRHKKRGESANVKNAELSELQTGSVIERKLTGNRKKKNKERSSYLEGKKLFNSDKLSDIKSFMYDGPEGIKERKKMVSILDSEEVHLTSDNVTNVAKIQEPIKKKKKIISKDKAEHTKQKKRKNKDDSLTQDDVGKFCEEKISVGMDYNGDALETKKKKKKKSDNGGGNQETNQNNIDIDVKPPKRKKGKKIRFQVDDLNPVLEEMQGIDSGLDQNANEADIVPKHTKVKKKKCGDEMGISLSSETCIETNKGKCKRKKRQKEMDCELVDDTVNITTHLNEEDDCVPRKKKKKLHNLEETTKVGKCKSLTQKVESKCEEKCTRFGQWDTATFENADQQAKFFRLMGGFKKTNQESIALPTPGQKEKANMALGKVQELSLARSLQTEFDKALTWKQNRGIGLGFDCNKKKAFLIDKMASNSKKFDD</sequence>
<proteinExistence type="predicted"/>
<comment type="caution">
    <text evidence="3">The sequence shown here is derived from an EMBL/GenBank/DDBJ whole genome shotgun (WGS) entry which is preliminary data.</text>
</comment>
<dbReference type="Proteomes" id="UP000812440">
    <property type="component" value="Chromosome 9"/>
</dbReference>
<feature type="region of interest" description="Disordered" evidence="1">
    <location>
        <begin position="1"/>
        <end position="81"/>
    </location>
</feature>
<protein>
    <recommendedName>
        <fullName evidence="2">Small acidic protein-like domain-containing protein</fullName>
    </recommendedName>
</protein>
<feature type="region of interest" description="Disordered" evidence="1">
    <location>
        <begin position="162"/>
        <end position="197"/>
    </location>
</feature>
<dbReference type="InterPro" id="IPR028124">
    <property type="entry name" value="SMAP_dom"/>
</dbReference>
<dbReference type="AlphaFoldDB" id="A0A8T2IMH6"/>
<feature type="region of interest" description="Disordered" evidence="1">
    <location>
        <begin position="220"/>
        <end position="255"/>
    </location>
</feature>
<evidence type="ECO:0000313" key="3">
    <source>
        <dbReference type="EMBL" id="KAG8432983.1"/>
    </source>
</evidence>
<dbReference type="EMBL" id="JAACNH010000009">
    <property type="protein sequence ID" value="KAG8432983.1"/>
    <property type="molecule type" value="Genomic_DNA"/>
</dbReference>
<keyword evidence="4" id="KW-1185">Reference proteome</keyword>
<feature type="compositionally biased region" description="Polar residues" evidence="1">
    <location>
        <begin position="1"/>
        <end position="15"/>
    </location>
</feature>
<evidence type="ECO:0000256" key="1">
    <source>
        <dbReference type="SAM" id="MobiDB-lite"/>
    </source>
</evidence>
<dbReference type="PANTHER" id="PTHR22426">
    <property type="entry name" value="ARGININE_SERINE-RICH COILED-COIL PROTEIN 2"/>
    <property type="match status" value="1"/>
</dbReference>
<feature type="domain" description="Small acidic protein-like" evidence="2">
    <location>
        <begin position="392"/>
        <end position="467"/>
    </location>
</feature>
<dbReference type="Pfam" id="PF15477">
    <property type="entry name" value="SMAP"/>
    <property type="match status" value="1"/>
</dbReference>
<reference evidence="3" key="1">
    <citation type="thesis" date="2020" institute="ProQuest LLC" country="789 East Eisenhower Parkway, Ann Arbor, MI, USA">
        <title>Comparative Genomics and Chromosome Evolution.</title>
        <authorList>
            <person name="Mudd A.B."/>
        </authorList>
    </citation>
    <scope>NUCLEOTIDE SEQUENCE</scope>
    <source>
        <strain evidence="3">Female2</strain>
        <tissue evidence="3">Blood</tissue>
    </source>
</reference>
<evidence type="ECO:0000313" key="4">
    <source>
        <dbReference type="Proteomes" id="UP000812440"/>
    </source>
</evidence>
<evidence type="ECO:0000259" key="2">
    <source>
        <dbReference type="Pfam" id="PF15477"/>
    </source>
</evidence>
<gene>
    <name evidence="3" type="ORF">GDO86_017304</name>
</gene>
<name>A0A8T2IMH6_9PIPI</name>